<sequence length="249" mass="27979">MAKLLKQKLSKILPSFQTCRNDDGDFPIAVTAARAPAIVSVACGCRPSPSRRNPFVAIDTDAELSRARETPTYLWRHDSLSPPPPPPRRKIDSRRNPNPNPRPSSSSGDSGWFSSDDEIYTDLFNQTSSLTLNNCDDEDDDDDDETETLISSSFTDSSDAINLRKEVEKLTVKESFAVVKRSDDPYSDFRRSMAEMIVEKELYEPRDLEELLHCLLSLNSRHHHRAIISAFSEIWDSLFPATATTAGEQ</sequence>
<evidence type="ECO:0000313" key="2">
    <source>
        <dbReference type="Proteomes" id="UP000827976"/>
    </source>
</evidence>
<comment type="caution">
    <text evidence="1">The sequence shown here is derived from an EMBL/GenBank/DDBJ whole genome shotgun (WGS) entry which is preliminary data.</text>
</comment>
<dbReference type="Proteomes" id="UP000827976">
    <property type="component" value="Chromosome 13"/>
</dbReference>
<gene>
    <name evidence="1" type="ORF">IHE45_13G035400</name>
</gene>
<reference evidence="2" key="1">
    <citation type="journal article" date="2022" name="Nat. Commun.">
        <title>Chromosome evolution and the genetic basis of agronomically important traits in greater yam.</title>
        <authorList>
            <person name="Bredeson J.V."/>
            <person name="Lyons J.B."/>
            <person name="Oniyinde I.O."/>
            <person name="Okereke N.R."/>
            <person name="Kolade O."/>
            <person name="Nnabue I."/>
            <person name="Nwadili C.O."/>
            <person name="Hribova E."/>
            <person name="Parker M."/>
            <person name="Nwogha J."/>
            <person name="Shu S."/>
            <person name="Carlson J."/>
            <person name="Kariba R."/>
            <person name="Muthemba S."/>
            <person name="Knop K."/>
            <person name="Barton G.J."/>
            <person name="Sherwood A.V."/>
            <person name="Lopez-Montes A."/>
            <person name="Asiedu R."/>
            <person name="Jamnadass R."/>
            <person name="Muchugi A."/>
            <person name="Goodstein D."/>
            <person name="Egesi C.N."/>
            <person name="Featherston J."/>
            <person name="Asfaw A."/>
            <person name="Simpson G.G."/>
            <person name="Dolezel J."/>
            <person name="Hendre P.S."/>
            <person name="Van Deynze A."/>
            <person name="Kumar P.L."/>
            <person name="Obidiegwu J.E."/>
            <person name="Bhattacharjee R."/>
            <person name="Rokhsar D.S."/>
        </authorList>
    </citation>
    <scope>NUCLEOTIDE SEQUENCE [LARGE SCALE GENOMIC DNA]</scope>
    <source>
        <strain evidence="2">cv. TDa95/00328</strain>
    </source>
</reference>
<organism evidence="1 2">
    <name type="scientific">Dioscorea alata</name>
    <name type="common">Purple yam</name>
    <dbReference type="NCBI Taxonomy" id="55571"/>
    <lineage>
        <taxon>Eukaryota</taxon>
        <taxon>Viridiplantae</taxon>
        <taxon>Streptophyta</taxon>
        <taxon>Embryophyta</taxon>
        <taxon>Tracheophyta</taxon>
        <taxon>Spermatophyta</taxon>
        <taxon>Magnoliopsida</taxon>
        <taxon>Liliopsida</taxon>
        <taxon>Dioscoreales</taxon>
        <taxon>Dioscoreaceae</taxon>
        <taxon>Dioscorea</taxon>
    </lineage>
</organism>
<protein>
    <submittedName>
        <fullName evidence="1">Ovate protein family C-terminal protein</fullName>
    </submittedName>
</protein>
<name>A0ACB7UXE2_DIOAL</name>
<keyword evidence="2" id="KW-1185">Reference proteome</keyword>
<proteinExistence type="predicted"/>
<accession>A0ACB7UXE2</accession>
<evidence type="ECO:0000313" key="1">
    <source>
        <dbReference type="EMBL" id="KAH7665463.1"/>
    </source>
</evidence>
<dbReference type="EMBL" id="CM037023">
    <property type="protein sequence ID" value="KAH7665463.1"/>
    <property type="molecule type" value="Genomic_DNA"/>
</dbReference>